<accession>A0A7J7KHZ5</accession>
<reference evidence="7" key="1">
    <citation type="submission" date="2020-06" db="EMBL/GenBank/DDBJ databases">
        <title>Draft genome of Bugula neritina, a colonial animal packing powerful symbionts and potential medicines.</title>
        <authorList>
            <person name="Rayko M."/>
        </authorList>
    </citation>
    <scope>NUCLEOTIDE SEQUENCE [LARGE SCALE GENOMIC DNA]</scope>
    <source>
        <strain evidence="7">Kwan_BN1</strain>
    </source>
</reference>
<keyword evidence="5" id="KW-0325">Glycoprotein</keyword>
<protein>
    <submittedName>
        <fullName evidence="7">Uncharacterized protein</fullName>
    </submittedName>
</protein>
<evidence type="ECO:0000256" key="1">
    <source>
        <dbReference type="ARBA" id="ARBA00004141"/>
    </source>
</evidence>
<dbReference type="InterPro" id="IPR051617">
    <property type="entry name" value="UNC-93-like_regulator"/>
</dbReference>
<keyword evidence="8" id="KW-1185">Reference proteome</keyword>
<dbReference type="GO" id="GO:0016020">
    <property type="term" value="C:membrane"/>
    <property type="evidence" value="ECO:0007669"/>
    <property type="project" value="UniProtKB-SubCell"/>
</dbReference>
<dbReference type="InterPro" id="IPR010291">
    <property type="entry name" value="Ion_channel_UNC-93"/>
</dbReference>
<keyword evidence="4 6" id="KW-0472">Membrane</keyword>
<comment type="caution">
    <text evidence="7">The sequence shown here is derived from an EMBL/GenBank/DDBJ whole genome shotgun (WGS) entry which is preliminary data.</text>
</comment>
<feature type="transmembrane region" description="Helical" evidence="6">
    <location>
        <begin position="12"/>
        <end position="31"/>
    </location>
</feature>
<dbReference type="EMBL" id="VXIV02000595">
    <property type="protein sequence ID" value="KAF6037268.1"/>
    <property type="molecule type" value="Genomic_DNA"/>
</dbReference>
<dbReference type="OrthoDB" id="196103at2759"/>
<organism evidence="7 8">
    <name type="scientific">Bugula neritina</name>
    <name type="common">Brown bryozoan</name>
    <name type="synonym">Sertularia neritina</name>
    <dbReference type="NCBI Taxonomy" id="10212"/>
    <lineage>
        <taxon>Eukaryota</taxon>
        <taxon>Metazoa</taxon>
        <taxon>Spiralia</taxon>
        <taxon>Lophotrochozoa</taxon>
        <taxon>Bryozoa</taxon>
        <taxon>Gymnolaemata</taxon>
        <taxon>Cheilostomatida</taxon>
        <taxon>Flustrina</taxon>
        <taxon>Buguloidea</taxon>
        <taxon>Bugulidae</taxon>
        <taxon>Bugula</taxon>
    </lineage>
</organism>
<evidence type="ECO:0000256" key="6">
    <source>
        <dbReference type="SAM" id="Phobius"/>
    </source>
</evidence>
<evidence type="ECO:0000256" key="3">
    <source>
        <dbReference type="ARBA" id="ARBA00022989"/>
    </source>
</evidence>
<dbReference type="Proteomes" id="UP000593567">
    <property type="component" value="Unassembled WGS sequence"/>
</dbReference>
<evidence type="ECO:0000256" key="4">
    <source>
        <dbReference type="ARBA" id="ARBA00023136"/>
    </source>
</evidence>
<gene>
    <name evidence="7" type="ORF">EB796_004414</name>
</gene>
<proteinExistence type="predicted"/>
<dbReference type="Pfam" id="PF05978">
    <property type="entry name" value="UNC-93"/>
    <property type="match status" value="1"/>
</dbReference>
<keyword evidence="2 6" id="KW-0812">Transmembrane</keyword>
<evidence type="ECO:0000313" key="8">
    <source>
        <dbReference type="Proteomes" id="UP000593567"/>
    </source>
</evidence>
<dbReference type="AlphaFoldDB" id="A0A7J7KHZ5"/>
<comment type="subcellular location">
    <subcellularLocation>
        <location evidence="1">Membrane</location>
        <topology evidence="1">Multi-pass membrane protein</topology>
    </subcellularLocation>
</comment>
<evidence type="ECO:0000256" key="2">
    <source>
        <dbReference type="ARBA" id="ARBA00022692"/>
    </source>
</evidence>
<evidence type="ECO:0000313" key="7">
    <source>
        <dbReference type="EMBL" id="KAF6037268.1"/>
    </source>
</evidence>
<dbReference type="PANTHER" id="PTHR23294:SF0">
    <property type="entry name" value="UNC93-LIKE PROTEIN MFSD11"/>
    <property type="match status" value="1"/>
</dbReference>
<feature type="transmembrane region" description="Helical" evidence="6">
    <location>
        <begin position="61"/>
        <end position="85"/>
    </location>
</feature>
<sequence length="99" mass="10832">MECSGRFSSNFIQIFNVVITGISFMLIFTAFQTGAMIEPRVLEAVRQETKNSPNPFTGDGYVSLSVIYLVFAFANWIAAPIVAVIGPRIAMFLGGLVYS</sequence>
<dbReference type="PANTHER" id="PTHR23294">
    <property type="entry name" value="ET TRANSLATION PRODUCT-RELATED"/>
    <property type="match status" value="1"/>
</dbReference>
<name>A0A7J7KHZ5_BUGNE</name>
<evidence type="ECO:0000256" key="5">
    <source>
        <dbReference type="ARBA" id="ARBA00023180"/>
    </source>
</evidence>
<keyword evidence="3 6" id="KW-1133">Transmembrane helix</keyword>